<feature type="domain" description="DUF4770" evidence="1">
    <location>
        <begin position="106"/>
        <end position="228"/>
    </location>
</feature>
<protein>
    <submittedName>
        <fullName evidence="3">Uncharacterized protein</fullName>
    </submittedName>
</protein>
<dbReference type="OMA" id="WYAMGNY"/>
<feature type="domain" description="DUF4771" evidence="2">
    <location>
        <begin position="500"/>
        <end position="653"/>
    </location>
</feature>
<accession>A0A0L0BSP7</accession>
<dbReference type="Pfam" id="PF15994">
    <property type="entry name" value="DUF4770"/>
    <property type="match status" value="1"/>
</dbReference>
<evidence type="ECO:0000259" key="1">
    <source>
        <dbReference type="Pfam" id="PF15994"/>
    </source>
</evidence>
<evidence type="ECO:0000259" key="2">
    <source>
        <dbReference type="Pfam" id="PF15995"/>
    </source>
</evidence>
<keyword evidence="4" id="KW-1185">Reference proteome</keyword>
<dbReference type="OrthoDB" id="6613664at2759"/>
<dbReference type="Proteomes" id="UP000037069">
    <property type="component" value="Unassembled WGS sequence"/>
</dbReference>
<dbReference type="AlphaFoldDB" id="A0A0L0BSP7"/>
<dbReference type="Pfam" id="PF15995">
    <property type="entry name" value="DUF4771"/>
    <property type="match status" value="1"/>
</dbReference>
<evidence type="ECO:0000313" key="4">
    <source>
        <dbReference type="Proteomes" id="UP000037069"/>
    </source>
</evidence>
<dbReference type="PANTHER" id="PTHR41967:SF6">
    <property type="entry name" value="FI19406P1-RELATED"/>
    <property type="match status" value="1"/>
</dbReference>
<sequence>MIFQNKNVNESLDKNNINLIQLNKHPEKKPSILTMKDEWTTYSSIGVQRQILKQNTKIIKNFINSLAVPSWYRGVSLFQKKSADLLLNAIRDDCAQRTVYRTMRCLDSIGLDPLPTKKQLHTILPLCGGSDLALLWFLMEWLYRDNESDSYSVNEQLILSSIAHLDLNATLRELDRILPPGQAPKIEVLQKSKKNFSKRKNNSIQPSSRNILPYFEKLGRPRLIKNCYSGRGFKRKGILESYHQQYSNSTVQKFAKDEIIRLRNKFESATFDETKIQTIYRQQEDIDYLTNNFNEQLNEIAKTKIQEMEQIFDRKNQSYKHFIKRLQCDIENYRHDFRTMAEIYHKQCDLNLSTNTVCESKPDMVSTLNSNQDGGFGEQQNIYSTSSSKSMENRKYSFQEAPVSEFPDKYDFSSKTSENDTDPKYFFISEQQLPFKFDYCKMFNYKEFTKEEDSDGLDVTASNCVQQIWQQELKKHEIIEFTSSPNERIQPSIVNYGLDYYDPENDELMDRMLKDAINILKKDQRFVFAAMPAAHRFPMLREWIRLRYGKTYKKGEMSKSFKESQPIFSALAKIGLPVELPSNANMGTDLITDYSCRDYVLRKSNYIRNKYYRRIDKAILALTRVIYFAMCPFLSCNGSPSNTIFAYMPAHKRKSYHFRPWKPEECMKRKQINHFET</sequence>
<dbReference type="PANTHER" id="PTHR41967">
    <property type="entry name" value="FI19406P1-RELATED"/>
    <property type="match status" value="1"/>
</dbReference>
<dbReference type="InterPro" id="IPR031936">
    <property type="entry name" value="DUF4771"/>
</dbReference>
<gene>
    <name evidence="3" type="ORF">FF38_12182</name>
</gene>
<reference evidence="3 4" key="1">
    <citation type="journal article" date="2015" name="Nat. Commun.">
        <title>Lucilia cuprina genome unlocks parasitic fly biology to underpin future interventions.</title>
        <authorList>
            <person name="Anstead C.A."/>
            <person name="Korhonen P.K."/>
            <person name="Young N.D."/>
            <person name="Hall R.S."/>
            <person name="Jex A.R."/>
            <person name="Murali S.C."/>
            <person name="Hughes D.S."/>
            <person name="Lee S.F."/>
            <person name="Perry T."/>
            <person name="Stroehlein A.J."/>
            <person name="Ansell B.R."/>
            <person name="Breugelmans B."/>
            <person name="Hofmann A."/>
            <person name="Qu J."/>
            <person name="Dugan S."/>
            <person name="Lee S.L."/>
            <person name="Chao H."/>
            <person name="Dinh H."/>
            <person name="Han Y."/>
            <person name="Doddapaneni H.V."/>
            <person name="Worley K.C."/>
            <person name="Muzny D.M."/>
            <person name="Ioannidis P."/>
            <person name="Waterhouse R.M."/>
            <person name="Zdobnov E.M."/>
            <person name="James P.J."/>
            <person name="Bagnall N.H."/>
            <person name="Kotze A.C."/>
            <person name="Gibbs R.A."/>
            <person name="Richards S."/>
            <person name="Batterham P."/>
            <person name="Gasser R.B."/>
        </authorList>
    </citation>
    <scope>NUCLEOTIDE SEQUENCE [LARGE SCALE GENOMIC DNA]</scope>
    <source>
        <strain evidence="3 4">LS</strain>
        <tissue evidence="3">Full body</tissue>
    </source>
</reference>
<proteinExistence type="predicted"/>
<name>A0A0L0BSP7_LUCCU</name>
<organism evidence="3 4">
    <name type="scientific">Lucilia cuprina</name>
    <name type="common">Green bottle fly</name>
    <name type="synonym">Australian sheep blowfly</name>
    <dbReference type="NCBI Taxonomy" id="7375"/>
    <lineage>
        <taxon>Eukaryota</taxon>
        <taxon>Metazoa</taxon>
        <taxon>Ecdysozoa</taxon>
        <taxon>Arthropoda</taxon>
        <taxon>Hexapoda</taxon>
        <taxon>Insecta</taxon>
        <taxon>Pterygota</taxon>
        <taxon>Neoptera</taxon>
        <taxon>Endopterygota</taxon>
        <taxon>Diptera</taxon>
        <taxon>Brachycera</taxon>
        <taxon>Muscomorpha</taxon>
        <taxon>Oestroidea</taxon>
        <taxon>Calliphoridae</taxon>
        <taxon>Luciliinae</taxon>
        <taxon>Lucilia</taxon>
    </lineage>
</organism>
<dbReference type="InterPro" id="IPR031935">
    <property type="entry name" value="DUF4770"/>
</dbReference>
<comment type="caution">
    <text evidence="3">The sequence shown here is derived from an EMBL/GenBank/DDBJ whole genome shotgun (WGS) entry which is preliminary data.</text>
</comment>
<evidence type="ECO:0000313" key="3">
    <source>
        <dbReference type="EMBL" id="KNC23041.1"/>
    </source>
</evidence>
<dbReference type="EMBL" id="JRES01001422">
    <property type="protein sequence ID" value="KNC23041.1"/>
    <property type="molecule type" value="Genomic_DNA"/>
</dbReference>